<keyword evidence="5" id="KW-1185">Reference proteome</keyword>
<dbReference type="CDD" id="cd13999">
    <property type="entry name" value="STKc_MAP3K-like"/>
    <property type="match status" value="1"/>
</dbReference>
<evidence type="ECO:0000313" key="4">
    <source>
        <dbReference type="EMBL" id="CAL1370508.1"/>
    </source>
</evidence>
<dbReference type="GO" id="GO:0004674">
    <property type="term" value="F:protein serine/threonine kinase activity"/>
    <property type="evidence" value="ECO:0007669"/>
    <property type="project" value="TreeGrafter"/>
</dbReference>
<dbReference type="PANTHER" id="PTHR44329:SF11">
    <property type="entry name" value="OS09G0443600 PROTEIN"/>
    <property type="match status" value="1"/>
</dbReference>
<gene>
    <name evidence="4" type="ORF">LTRI10_LOCUS12631</name>
</gene>
<dbReference type="Pfam" id="PF07714">
    <property type="entry name" value="PK_Tyr_Ser-Thr"/>
    <property type="match status" value="1"/>
</dbReference>
<dbReference type="InterPro" id="IPR051681">
    <property type="entry name" value="Ser/Thr_Kinases-Pseudokinases"/>
</dbReference>
<evidence type="ECO:0000259" key="3">
    <source>
        <dbReference type="PROSITE" id="PS50011"/>
    </source>
</evidence>
<feature type="domain" description="Protein kinase" evidence="3">
    <location>
        <begin position="182"/>
        <end position="457"/>
    </location>
</feature>
<dbReference type="Proteomes" id="UP001497516">
    <property type="component" value="Chromosome 2"/>
</dbReference>
<dbReference type="AlphaFoldDB" id="A0AAV2D9D4"/>
<dbReference type="InterPro" id="IPR008271">
    <property type="entry name" value="Ser/Thr_kinase_AS"/>
</dbReference>
<reference evidence="4 5" key="1">
    <citation type="submission" date="2024-04" db="EMBL/GenBank/DDBJ databases">
        <authorList>
            <person name="Fracassetti M."/>
        </authorList>
    </citation>
    <scope>NUCLEOTIDE SEQUENCE [LARGE SCALE GENOMIC DNA]</scope>
</reference>
<dbReference type="InterPro" id="IPR000719">
    <property type="entry name" value="Prot_kinase_dom"/>
</dbReference>
<dbReference type="PANTHER" id="PTHR44329">
    <property type="entry name" value="SERINE/THREONINE-PROTEIN KINASE TNNI3K-RELATED"/>
    <property type="match status" value="1"/>
</dbReference>
<feature type="compositionally biased region" description="Low complexity" evidence="2">
    <location>
        <begin position="22"/>
        <end position="46"/>
    </location>
</feature>
<organism evidence="4 5">
    <name type="scientific">Linum trigynum</name>
    <dbReference type="NCBI Taxonomy" id="586398"/>
    <lineage>
        <taxon>Eukaryota</taxon>
        <taxon>Viridiplantae</taxon>
        <taxon>Streptophyta</taxon>
        <taxon>Embryophyta</taxon>
        <taxon>Tracheophyta</taxon>
        <taxon>Spermatophyta</taxon>
        <taxon>Magnoliopsida</taxon>
        <taxon>eudicotyledons</taxon>
        <taxon>Gunneridae</taxon>
        <taxon>Pentapetalae</taxon>
        <taxon>rosids</taxon>
        <taxon>fabids</taxon>
        <taxon>Malpighiales</taxon>
        <taxon>Linaceae</taxon>
        <taxon>Linum</taxon>
    </lineage>
</organism>
<evidence type="ECO:0000256" key="2">
    <source>
        <dbReference type="SAM" id="MobiDB-lite"/>
    </source>
</evidence>
<evidence type="ECO:0000313" key="5">
    <source>
        <dbReference type="Proteomes" id="UP001497516"/>
    </source>
</evidence>
<evidence type="ECO:0000256" key="1">
    <source>
        <dbReference type="SAM" id="Coils"/>
    </source>
</evidence>
<feature type="coiled-coil region" evidence="1">
    <location>
        <begin position="72"/>
        <end position="106"/>
    </location>
</feature>
<proteinExistence type="predicted"/>
<dbReference type="InterPro" id="IPR011009">
    <property type="entry name" value="Kinase-like_dom_sf"/>
</dbReference>
<dbReference type="EMBL" id="OZ034815">
    <property type="protein sequence ID" value="CAL1370508.1"/>
    <property type="molecule type" value="Genomic_DNA"/>
</dbReference>
<dbReference type="SUPFAM" id="SSF56112">
    <property type="entry name" value="Protein kinase-like (PK-like)"/>
    <property type="match status" value="1"/>
</dbReference>
<keyword evidence="1" id="KW-0175">Coiled coil</keyword>
<dbReference type="PROSITE" id="PS00108">
    <property type="entry name" value="PROTEIN_KINASE_ST"/>
    <property type="match status" value="1"/>
</dbReference>
<dbReference type="SMART" id="SM00220">
    <property type="entry name" value="S_TKc"/>
    <property type="match status" value="1"/>
</dbReference>
<dbReference type="GO" id="GO:0005524">
    <property type="term" value="F:ATP binding"/>
    <property type="evidence" value="ECO:0007669"/>
    <property type="project" value="InterPro"/>
</dbReference>
<dbReference type="Gene3D" id="3.30.200.20">
    <property type="entry name" value="Phosphorylase Kinase, domain 1"/>
    <property type="match status" value="1"/>
</dbReference>
<dbReference type="PROSITE" id="PS50011">
    <property type="entry name" value="PROTEIN_KINASE_DOM"/>
    <property type="match status" value="1"/>
</dbReference>
<accession>A0AAV2D9D4</accession>
<sequence>MIVGGGNKQGRQGSLFGRKKTPAAALAEPQSPSASPAANSGAALPSRSFGSGCCRKLGDCMSMDSIAPPPKLKQQQLLITQLQQQVADLETQVEKQKELRVMYRKRMERSQDYLRFCLQIAQDHGFLDLIIGNKDYQECNVSPISSPTLPASASPHQQYHSQLTALANQATLNGWYIHPQEIELQEKVAEGSTAEIYKGVWRGLDVAVKCIFPDFFRTNDSGVSFFLQELDTLSRQRHRFVLQLVGASLDPPNHAWVVTEFLGTTLKEWLHGAGSRSMARSVPLPPLPDRLARALEIALAMQYLHEQKPNKVIHRDLKPSNIFLDDANHVRVADFGHARFLNDQEMALTGETGTYIYMAPEVIACQPYNEKCDVYSFAIILNEIVTGDYPYIDTDFGPSKIAMQVAEGNLRPALPEDQDGQLVELIDLICVSWDQDPSLRPSFSTITSALKEIQRTITSHTSQPTQALDLRVLS</sequence>
<protein>
    <recommendedName>
        <fullName evidence="3">Protein kinase domain-containing protein</fullName>
    </recommendedName>
</protein>
<dbReference type="Gene3D" id="1.10.510.10">
    <property type="entry name" value="Transferase(Phosphotransferase) domain 1"/>
    <property type="match status" value="1"/>
</dbReference>
<name>A0AAV2D9D4_9ROSI</name>
<dbReference type="InterPro" id="IPR001245">
    <property type="entry name" value="Ser-Thr/Tyr_kinase_cat_dom"/>
</dbReference>
<feature type="region of interest" description="Disordered" evidence="2">
    <location>
        <begin position="1"/>
        <end position="46"/>
    </location>
</feature>